<dbReference type="EMBL" id="BGPR01000480">
    <property type="protein sequence ID" value="GBM22409.1"/>
    <property type="molecule type" value="Genomic_DNA"/>
</dbReference>
<evidence type="ECO:0000313" key="2">
    <source>
        <dbReference type="Proteomes" id="UP000499080"/>
    </source>
</evidence>
<protein>
    <submittedName>
        <fullName evidence="1">Uncharacterized protein</fullName>
    </submittedName>
</protein>
<proteinExistence type="predicted"/>
<dbReference type="AlphaFoldDB" id="A0A4Y2E282"/>
<sequence length="144" mass="16672">MLELKSRNHLTTGEARRIFSHASNATYATAVKSNMIRDDFESTVDQKIESIVQSLLEKMEKQTFAFQEKMDQQSLAFQEKMEQQTLALIKMFERTVETLLQNFFKMMNQAETHTKSPSRKKSAVKNFMNVSSTPIHLDAEVHHT</sequence>
<comment type="caution">
    <text evidence="1">The sequence shown here is derived from an EMBL/GenBank/DDBJ whole genome shotgun (WGS) entry which is preliminary data.</text>
</comment>
<evidence type="ECO:0000313" key="1">
    <source>
        <dbReference type="EMBL" id="GBM22409.1"/>
    </source>
</evidence>
<dbReference type="Proteomes" id="UP000499080">
    <property type="component" value="Unassembled WGS sequence"/>
</dbReference>
<reference evidence="1 2" key="1">
    <citation type="journal article" date="2019" name="Sci. Rep.">
        <title>Orb-weaving spider Araneus ventricosus genome elucidates the spidroin gene catalogue.</title>
        <authorList>
            <person name="Kono N."/>
            <person name="Nakamura H."/>
            <person name="Ohtoshi R."/>
            <person name="Moran D.A.P."/>
            <person name="Shinohara A."/>
            <person name="Yoshida Y."/>
            <person name="Fujiwara M."/>
            <person name="Mori M."/>
            <person name="Tomita M."/>
            <person name="Arakawa K."/>
        </authorList>
    </citation>
    <scope>NUCLEOTIDE SEQUENCE [LARGE SCALE GENOMIC DNA]</scope>
</reference>
<accession>A0A4Y2E282</accession>
<gene>
    <name evidence="1" type="ORF">AVEN_221482_1</name>
</gene>
<keyword evidence="2" id="KW-1185">Reference proteome</keyword>
<name>A0A4Y2E282_ARAVE</name>
<organism evidence="1 2">
    <name type="scientific">Araneus ventricosus</name>
    <name type="common">Orbweaver spider</name>
    <name type="synonym">Epeira ventricosa</name>
    <dbReference type="NCBI Taxonomy" id="182803"/>
    <lineage>
        <taxon>Eukaryota</taxon>
        <taxon>Metazoa</taxon>
        <taxon>Ecdysozoa</taxon>
        <taxon>Arthropoda</taxon>
        <taxon>Chelicerata</taxon>
        <taxon>Arachnida</taxon>
        <taxon>Araneae</taxon>
        <taxon>Araneomorphae</taxon>
        <taxon>Entelegynae</taxon>
        <taxon>Araneoidea</taxon>
        <taxon>Araneidae</taxon>
        <taxon>Araneus</taxon>
    </lineage>
</organism>